<dbReference type="Gene3D" id="3.40.50.10190">
    <property type="entry name" value="BRCT domain"/>
    <property type="match status" value="1"/>
</dbReference>
<protein>
    <recommendedName>
        <fullName evidence="1">BRCT domain-containing protein</fullName>
    </recommendedName>
</protein>
<feature type="domain" description="BRCT" evidence="1">
    <location>
        <begin position="20"/>
        <end position="102"/>
    </location>
</feature>
<dbReference type="OrthoDB" id="2384350at2759"/>
<reference evidence="2" key="1">
    <citation type="thesis" date="2020" institute="ProQuest LLC" country="789 East Eisenhower Parkway, Ann Arbor, MI, USA">
        <title>Comparative Genomics and Chromosome Evolution.</title>
        <authorList>
            <person name="Mudd A.B."/>
        </authorList>
    </citation>
    <scope>NUCLEOTIDE SEQUENCE</scope>
    <source>
        <strain evidence="2">Female2</strain>
        <tissue evidence="2">Blood</tissue>
    </source>
</reference>
<sequence>MCYQNRNICRLQCHLSAGEYQQDLLSSIPAVYISPNSQPPCDKLSEVVQLCGGKVCKAMRQAKICIGELTGKRATDVQNVSEKWLLDSISHHRLYPLENYLLNE</sequence>
<evidence type="ECO:0000313" key="2">
    <source>
        <dbReference type="EMBL" id="KAG8444935.1"/>
    </source>
</evidence>
<dbReference type="PROSITE" id="PS50172">
    <property type="entry name" value="BRCT"/>
    <property type="match status" value="1"/>
</dbReference>
<dbReference type="GO" id="GO:0000278">
    <property type="term" value="P:mitotic cell cycle"/>
    <property type="evidence" value="ECO:0007669"/>
    <property type="project" value="TreeGrafter"/>
</dbReference>
<dbReference type="Proteomes" id="UP000812440">
    <property type="component" value="Chromosome 5"/>
</dbReference>
<gene>
    <name evidence="2" type="ORF">GDO86_009915</name>
</gene>
<name>A0A8T2JI61_9PIPI</name>
<evidence type="ECO:0000313" key="3">
    <source>
        <dbReference type="Proteomes" id="UP000812440"/>
    </source>
</evidence>
<dbReference type="InterPro" id="IPR001357">
    <property type="entry name" value="BRCT_dom"/>
</dbReference>
<keyword evidence="3" id="KW-1185">Reference proteome</keyword>
<dbReference type="SUPFAM" id="SSF52113">
    <property type="entry name" value="BRCT domain"/>
    <property type="match status" value="1"/>
</dbReference>
<dbReference type="InterPro" id="IPR036420">
    <property type="entry name" value="BRCT_dom_sf"/>
</dbReference>
<dbReference type="PANTHER" id="PTHR14625:SF3">
    <property type="entry name" value="MICROCEPHALIN"/>
    <property type="match status" value="1"/>
</dbReference>
<accession>A0A8T2JI61</accession>
<organism evidence="2 3">
    <name type="scientific">Hymenochirus boettgeri</name>
    <name type="common">Congo dwarf clawed frog</name>
    <dbReference type="NCBI Taxonomy" id="247094"/>
    <lineage>
        <taxon>Eukaryota</taxon>
        <taxon>Metazoa</taxon>
        <taxon>Chordata</taxon>
        <taxon>Craniata</taxon>
        <taxon>Vertebrata</taxon>
        <taxon>Euteleostomi</taxon>
        <taxon>Amphibia</taxon>
        <taxon>Batrachia</taxon>
        <taxon>Anura</taxon>
        <taxon>Pipoidea</taxon>
        <taxon>Pipidae</taxon>
        <taxon>Pipinae</taxon>
        <taxon>Hymenochirus</taxon>
    </lineage>
</organism>
<comment type="caution">
    <text evidence="2">The sequence shown here is derived from an EMBL/GenBank/DDBJ whole genome shotgun (WGS) entry which is preliminary data.</text>
</comment>
<dbReference type="InterPro" id="IPR022047">
    <property type="entry name" value="Microcephalin-like"/>
</dbReference>
<evidence type="ECO:0000259" key="1">
    <source>
        <dbReference type="PROSITE" id="PS50172"/>
    </source>
</evidence>
<dbReference type="Pfam" id="PF16589">
    <property type="entry name" value="BRCT_2"/>
    <property type="match status" value="1"/>
</dbReference>
<dbReference type="EMBL" id="JAACNH010000004">
    <property type="protein sequence ID" value="KAG8444935.1"/>
    <property type="molecule type" value="Genomic_DNA"/>
</dbReference>
<proteinExistence type="predicted"/>
<dbReference type="CDD" id="cd17751">
    <property type="entry name" value="BRCT_microcephalin_rpt3"/>
    <property type="match status" value="1"/>
</dbReference>
<dbReference type="PANTHER" id="PTHR14625">
    <property type="entry name" value="MICROCEPHALIN"/>
    <property type="match status" value="1"/>
</dbReference>
<dbReference type="AlphaFoldDB" id="A0A8T2JI61"/>